<sequence>MSREAHGQLVVQGGRVGQRISPYRIGNATLRAEPDTALFFGTSLVSGGRPFGPDDTDRSGPE</sequence>
<evidence type="ECO:0000313" key="3">
    <source>
        <dbReference type="Proteomes" id="UP001055115"/>
    </source>
</evidence>
<protein>
    <submittedName>
        <fullName evidence="2">Uncharacterized protein</fullName>
    </submittedName>
</protein>
<dbReference type="GeneID" id="73321029"/>
<dbReference type="Proteomes" id="UP001055115">
    <property type="component" value="Unassembled WGS sequence"/>
</dbReference>
<name>A0AA37L149_9PEZI</name>
<evidence type="ECO:0000256" key="1">
    <source>
        <dbReference type="SAM" id="MobiDB-lite"/>
    </source>
</evidence>
<dbReference type="RefSeq" id="XP_049122396.1">
    <property type="nucleotide sequence ID" value="XM_049266439.1"/>
</dbReference>
<feature type="region of interest" description="Disordered" evidence="1">
    <location>
        <begin position="41"/>
        <end position="62"/>
    </location>
</feature>
<gene>
    <name evidence="2" type="ORF">ColSpa_00227</name>
</gene>
<comment type="caution">
    <text evidence="2">The sequence shown here is derived from an EMBL/GenBank/DDBJ whole genome shotgun (WGS) entry which is preliminary data.</text>
</comment>
<keyword evidence="3" id="KW-1185">Reference proteome</keyword>
<accession>A0AA37L149</accession>
<reference evidence="2 3" key="1">
    <citation type="submission" date="2022-03" db="EMBL/GenBank/DDBJ databases">
        <title>Genome data of Colletotrichum spp.</title>
        <authorList>
            <person name="Utami Y.D."/>
            <person name="Hiruma K."/>
        </authorList>
    </citation>
    <scope>NUCLEOTIDE SEQUENCE [LARGE SCALE GENOMIC DNA]</scope>
    <source>
        <strain evidence="2 3">MAFF 239500</strain>
    </source>
</reference>
<evidence type="ECO:0000313" key="2">
    <source>
        <dbReference type="EMBL" id="GKT40046.1"/>
    </source>
</evidence>
<dbReference type="AlphaFoldDB" id="A0AA37L149"/>
<dbReference type="EMBL" id="BQXU01000001">
    <property type="protein sequence ID" value="GKT40046.1"/>
    <property type="molecule type" value="Genomic_DNA"/>
</dbReference>
<organism evidence="2 3">
    <name type="scientific">Colletotrichum spaethianum</name>
    <dbReference type="NCBI Taxonomy" id="700344"/>
    <lineage>
        <taxon>Eukaryota</taxon>
        <taxon>Fungi</taxon>
        <taxon>Dikarya</taxon>
        <taxon>Ascomycota</taxon>
        <taxon>Pezizomycotina</taxon>
        <taxon>Sordariomycetes</taxon>
        <taxon>Hypocreomycetidae</taxon>
        <taxon>Glomerellales</taxon>
        <taxon>Glomerellaceae</taxon>
        <taxon>Colletotrichum</taxon>
        <taxon>Colletotrichum spaethianum species complex</taxon>
    </lineage>
</organism>
<proteinExistence type="predicted"/>